<keyword evidence="1" id="KW-0805">Transcription regulation</keyword>
<dbReference type="GO" id="GO:0045892">
    <property type="term" value="P:negative regulation of DNA-templated transcription"/>
    <property type="evidence" value="ECO:0007669"/>
    <property type="project" value="TreeGrafter"/>
</dbReference>
<dbReference type="InterPro" id="IPR050679">
    <property type="entry name" value="Bact_HTH_transcr_reg"/>
</dbReference>
<dbReference type="InterPro" id="IPR036390">
    <property type="entry name" value="WH_DNA-bd_sf"/>
</dbReference>
<dbReference type="GO" id="GO:0003677">
    <property type="term" value="F:DNA binding"/>
    <property type="evidence" value="ECO:0007669"/>
    <property type="project" value="UniProtKB-KW"/>
</dbReference>
<dbReference type="Gene3D" id="3.40.1410.10">
    <property type="entry name" value="Chorismate lyase-like"/>
    <property type="match status" value="1"/>
</dbReference>
<dbReference type="Pfam" id="PF00392">
    <property type="entry name" value="GntR"/>
    <property type="match status" value="1"/>
</dbReference>
<name>A0A7L5C083_9RHOB</name>
<keyword evidence="2" id="KW-0238">DNA-binding</keyword>
<dbReference type="RefSeq" id="WP_165098462.1">
    <property type="nucleotide sequence ID" value="NZ_CP049056.1"/>
</dbReference>
<dbReference type="SUPFAM" id="SSF64288">
    <property type="entry name" value="Chorismate lyase-like"/>
    <property type="match status" value="1"/>
</dbReference>
<protein>
    <submittedName>
        <fullName evidence="5">GntR family transcriptional regulator</fullName>
    </submittedName>
</protein>
<dbReference type="EMBL" id="CP049056">
    <property type="protein sequence ID" value="QIE55926.1"/>
    <property type="molecule type" value="Genomic_DNA"/>
</dbReference>
<feature type="domain" description="HTH gntR-type" evidence="4">
    <location>
        <begin position="19"/>
        <end position="87"/>
    </location>
</feature>
<dbReference type="CDD" id="cd07377">
    <property type="entry name" value="WHTH_GntR"/>
    <property type="match status" value="1"/>
</dbReference>
<dbReference type="AlphaFoldDB" id="A0A7L5C083"/>
<keyword evidence="3" id="KW-0804">Transcription</keyword>
<dbReference type="InterPro" id="IPR036388">
    <property type="entry name" value="WH-like_DNA-bd_sf"/>
</dbReference>
<dbReference type="Proteomes" id="UP000503336">
    <property type="component" value="Chromosome"/>
</dbReference>
<dbReference type="PROSITE" id="PS50949">
    <property type="entry name" value="HTH_GNTR"/>
    <property type="match status" value="1"/>
</dbReference>
<sequence>MGPTQSIRSPATRAVGSGRSKHKLVSEAILTAIEAGRWMPGDQLPAEDQLVVEMGASLGTVQRALRSLVAMGVVERHHGRGTFVSGARAQETQLQHFRFVGEGDTRVLPVCFTIIGVETTDAAGPWSQLFGAPGDGYVRIQRIASVNDEFDVFSEIYLPAGRFAALAKMSQSTLNGVSFRDMLAERFNAPTLNTRQTMQCQVLPPRVTRRIQLPSGQYGIVWTIAGMSYRDAPITWQRIFVPPSDRVLEIAPARAADLAAAAGRRPGK</sequence>
<dbReference type="PANTHER" id="PTHR44846">
    <property type="entry name" value="MANNOSYL-D-GLYCERATE TRANSPORT/METABOLISM SYSTEM REPRESSOR MNGR-RELATED"/>
    <property type="match status" value="1"/>
</dbReference>
<dbReference type="Gene3D" id="1.10.10.10">
    <property type="entry name" value="Winged helix-like DNA-binding domain superfamily/Winged helix DNA-binding domain"/>
    <property type="match status" value="1"/>
</dbReference>
<dbReference type="KEGG" id="hdh:G5B40_10970"/>
<dbReference type="InterPro" id="IPR000524">
    <property type="entry name" value="Tscrpt_reg_HTH_GntR"/>
</dbReference>
<organism evidence="5 6">
    <name type="scientific">Pikeienuella piscinae</name>
    <dbReference type="NCBI Taxonomy" id="2748098"/>
    <lineage>
        <taxon>Bacteria</taxon>
        <taxon>Pseudomonadati</taxon>
        <taxon>Pseudomonadota</taxon>
        <taxon>Alphaproteobacteria</taxon>
        <taxon>Rhodobacterales</taxon>
        <taxon>Paracoccaceae</taxon>
        <taxon>Pikeienuella</taxon>
    </lineage>
</organism>
<evidence type="ECO:0000256" key="1">
    <source>
        <dbReference type="ARBA" id="ARBA00023015"/>
    </source>
</evidence>
<evidence type="ECO:0000256" key="3">
    <source>
        <dbReference type="ARBA" id="ARBA00023163"/>
    </source>
</evidence>
<gene>
    <name evidence="5" type="ORF">G5B40_10970</name>
</gene>
<dbReference type="InterPro" id="IPR028978">
    <property type="entry name" value="Chorismate_lyase_/UTRA_dom_sf"/>
</dbReference>
<evidence type="ECO:0000259" key="4">
    <source>
        <dbReference type="PROSITE" id="PS50949"/>
    </source>
</evidence>
<dbReference type="Pfam" id="PF07702">
    <property type="entry name" value="UTRA"/>
    <property type="match status" value="1"/>
</dbReference>
<evidence type="ECO:0000256" key="2">
    <source>
        <dbReference type="ARBA" id="ARBA00023125"/>
    </source>
</evidence>
<proteinExistence type="predicted"/>
<keyword evidence="6" id="KW-1185">Reference proteome</keyword>
<dbReference type="PANTHER" id="PTHR44846:SF1">
    <property type="entry name" value="MANNOSYL-D-GLYCERATE TRANSPORT_METABOLISM SYSTEM REPRESSOR MNGR-RELATED"/>
    <property type="match status" value="1"/>
</dbReference>
<dbReference type="SUPFAM" id="SSF46785">
    <property type="entry name" value="Winged helix' DNA-binding domain"/>
    <property type="match status" value="1"/>
</dbReference>
<reference evidence="5 6" key="1">
    <citation type="submission" date="2020-02" db="EMBL/GenBank/DDBJ databases">
        <title>complete genome sequence of Rhodobacteraceae bacterium.</title>
        <authorList>
            <person name="Park J."/>
            <person name="Kim Y.-S."/>
            <person name="Kim K.-H."/>
        </authorList>
    </citation>
    <scope>NUCLEOTIDE SEQUENCE [LARGE SCALE GENOMIC DNA]</scope>
    <source>
        <strain evidence="5 6">RR4-56</strain>
    </source>
</reference>
<dbReference type="GO" id="GO:0003700">
    <property type="term" value="F:DNA-binding transcription factor activity"/>
    <property type="evidence" value="ECO:0007669"/>
    <property type="project" value="InterPro"/>
</dbReference>
<dbReference type="SMART" id="SM00345">
    <property type="entry name" value="HTH_GNTR"/>
    <property type="match status" value="1"/>
</dbReference>
<evidence type="ECO:0000313" key="5">
    <source>
        <dbReference type="EMBL" id="QIE55926.1"/>
    </source>
</evidence>
<accession>A0A7L5C083</accession>
<dbReference type="InterPro" id="IPR011663">
    <property type="entry name" value="UTRA"/>
</dbReference>
<evidence type="ECO:0000313" key="6">
    <source>
        <dbReference type="Proteomes" id="UP000503336"/>
    </source>
</evidence>